<feature type="domain" description="At1g04390 ARM repeat" evidence="1">
    <location>
        <begin position="10"/>
        <end position="56"/>
    </location>
</feature>
<evidence type="ECO:0000313" key="3">
    <source>
        <dbReference type="Proteomes" id="UP000675881"/>
    </source>
</evidence>
<accession>A0A7R8CSB8</accession>
<dbReference type="Pfam" id="PF26522">
    <property type="entry name" value="ARM_6"/>
    <property type="match status" value="1"/>
</dbReference>
<dbReference type="InterPro" id="IPR016024">
    <property type="entry name" value="ARM-type_fold"/>
</dbReference>
<dbReference type="InterPro" id="IPR011989">
    <property type="entry name" value="ARM-like"/>
</dbReference>
<organism evidence="2 3">
    <name type="scientific">Lepeophtheirus salmonis</name>
    <name type="common">Salmon louse</name>
    <name type="synonym">Caligus salmonis</name>
    <dbReference type="NCBI Taxonomy" id="72036"/>
    <lineage>
        <taxon>Eukaryota</taxon>
        <taxon>Metazoa</taxon>
        <taxon>Ecdysozoa</taxon>
        <taxon>Arthropoda</taxon>
        <taxon>Crustacea</taxon>
        <taxon>Multicrustacea</taxon>
        <taxon>Hexanauplia</taxon>
        <taxon>Copepoda</taxon>
        <taxon>Siphonostomatoida</taxon>
        <taxon>Caligidae</taxon>
        <taxon>Lepeophtheirus</taxon>
    </lineage>
</organism>
<proteinExistence type="predicted"/>
<name>A0A7R8CSB8_LEPSM</name>
<dbReference type="AlphaFoldDB" id="A0A7R8CSB8"/>
<dbReference type="SUPFAM" id="SSF48371">
    <property type="entry name" value="ARM repeat"/>
    <property type="match status" value="1"/>
</dbReference>
<sequence>MAHENSSEEIATALNSILNRLKSTRTNKVINALIQTNAVTKLVAYLDKFGSNVSSVSVGILEALLQFEQPRNQISKCNGIEKIVQLLDNTSEESTIYHICKTITNMESDSKLLTTLLGQKFSYYTLKEAIDFIIK</sequence>
<keyword evidence="3" id="KW-1185">Reference proteome</keyword>
<dbReference type="Proteomes" id="UP000675881">
    <property type="component" value="Chromosome 4"/>
</dbReference>
<dbReference type="OrthoDB" id="201709at2759"/>
<gene>
    <name evidence="2" type="ORF">LSAA_8293</name>
</gene>
<dbReference type="InterPro" id="IPR059007">
    <property type="entry name" value="ARM_At1g04390"/>
</dbReference>
<evidence type="ECO:0000313" key="2">
    <source>
        <dbReference type="EMBL" id="CAF2915206.1"/>
    </source>
</evidence>
<evidence type="ECO:0000259" key="1">
    <source>
        <dbReference type="Pfam" id="PF26522"/>
    </source>
</evidence>
<dbReference type="EMBL" id="HG994583">
    <property type="protein sequence ID" value="CAF2915206.1"/>
    <property type="molecule type" value="Genomic_DNA"/>
</dbReference>
<reference evidence="2" key="1">
    <citation type="submission" date="2021-02" db="EMBL/GenBank/DDBJ databases">
        <authorList>
            <person name="Bekaert M."/>
        </authorList>
    </citation>
    <scope>NUCLEOTIDE SEQUENCE</scope>
    <source>
        <strain evidence="2">IoA-00</strain>
    </source>
</reference>
<protein>
    <submittedName>
        <fullName evidence="2">(salmon louse) hypothetical protein</fullName>
    </submittedName>
</protein>
<dbReference type="Gene3D" id="1.25.10.10">
    <property type="entry name" value="Leucine-rich Repeat Variant"/>
    <property type="match status" value="1"/>
</dbReference>